<name>A0AAD8G872_ACIOX</name>
<organism evidence="1 2">
    <name type="scientific">Acipenser oxyrinchus oxyrinchus</name>
    <dbReference type="NCBI Taxonomy" id="40147"/>
    <lineage>
        <taxon>Eukaryota</taxon>
        <taxon>Metazoa</taxon>
        <taxon>Chordata</taxon>
        <taxon>Craniata</taxon>
        <taxon>Vertebrata</taxon>
        <taxon>Euteleostomi</taxon>
        <taxon>Actinopterygii</taxon>
        <taxon>Chondrostei</taxon>
        <taxon>Acipenseriformes</taxon>
        <taxon>Acipenseridae</taxon>
        <taxon>Acipenser</taxon>
    </lineage>
</organism>
<dbReference type="PANTHER" id="PTHR31025:SF30">
    <property type="entry name" value="SI:DKEY-15H8.17"/>
    <property type="match status" value="1"/>
</dbReference>
<sequence length="178" mass="19888">MVLKPIEVRKLLASFTVTCETTISSSLCSSRTETSTVSSPGCSFTQSYDKQMFFPVDDTCLPSEVPTSDLPASPCIIFCGDSLLTASRLMLSIDKVVVTEQLTNFVEALLMMFASYYCLNIHYPSELGATLEFLQRCIFKINPDKGTKVEQKPLKRQYAVNPRVLSLISAIADFEWRE</sequence>
<evidence type="ECO:0000313" key="1">
    <source>
        <dbReference type="EMBL" id="KAK1168812.1"/>
    </source>
</evidence>
<dbReference type="AlphaFoldDB" id="A0AAD8G872"/>
<accession>A0AAD8G872</accession>
<dbReference type="Proteomes" id="UP001230051">
    <property type="component" value="Unassembled WGS sequence"/>
</dbReference>
<evidence type="ECO:0000313" key="2">
    <source>
        <dbReference type="Proteomes" id="UP001230051"/>
    </source>
</evidence>
<protein>
    <submittedName>
        <fullName evidence="1">Uncharacterized protein</fullName>
    </submittedName>
</protein>
<proteinExistence type="predicted"/>
<gene>
    <name evidence="1" type="ORF">AOXY_G9688</name>
</gene>
<keyword evidence="2" id="KW-1185">Reference proteome</keyword>
<dbReference type="EMBL" id="JAGXEW010000008">
    <property type="protein sequence ID" value="KAK1168812.1"/>
    <property type="molecule type" value="Genomic_DNA"/>
</dbReference>
<reference evidence="1" key="1">
    <citation type="submission" date="2022-02" db="EMBL/GenBank/DDBJ databases">
        <title>Atlantic sturgeon de novo genome assembly.</title>
        <authorList>
            <person name="Stock M."/>
            <person name="Klopp C."/>
            <person name="Guiguen Y."/>
            <person name="Cabau C."/>
            <person name="Parinello H."/>
            <person name="Santidrian Yebra-Pimentel E."/>
            <person name="Kuhl H."/>
            <person name="Dirks R.P."/>
            <person name="Guessner J."/>
            <person name="Wuertz S."/>
            <person name="Du K."/>
            <person name="Schartl M."/>
        </authorList>
    </citation>
    <scope>NUCLEOTIDE SEQUENCE</scope>
    <source>
        <strain evidence="1">STURGEONOMICS-FGT-2020</strain>
        <tissue evidence="1">Whole blood</tissue>
    </source>
</reference>
<comment type="caution">
    <text evidence="1">The sequence shown here is derived from an EMBL/GenBank/DDBJ whole genome shotgun (WGS) entry which is preliminary data.</text>
</comment>
<dbReference type="PANTHER" id="PTHR31025">
    <property type="entry name" value="SI:CH211-196P9.1-RELATED"/>
    <property type="match status" value="1"/>
</dbReference>